<dbReference type="InterPro" id="IPR002110">
    <property type="entry name" value="Ankyrin_rpt"/>
</dbReference>
<dbReference type="Proteomes" id="UP000799640">
    <property type="component" value="Unassembled WGS sequence"/>
</dbReference>
<dbReference type="Gene3D" id="3.40.50.300">
    <property type="entry name" value="P-loop containing nucleotide triphosphate hydrolases"/>
    <property type="match status" value="1"/>
</dbReference>
<keyword evidence="2" id="KW-0040">ANK repeat</keyword>
<dbReference type="Pfam" id="PF12796">
    <property type="entry name" value="Ank_2"/>
    <property type="match status" value="1"/>
</dbReference>
<protein>
    <submittedName>
        <fullName evidence="6">Uncharacterized protein</fullName>
    </submittedName>
</protein>
<dbReference type="PANTHER" id="PTHR10039:SF10">
    <property type="entry name" value="NACHT DOMAIN-CONTAINING PROTEIN"/>
    <property type="match status" value="1"/>
</dbReference>
<name>A0A6G1HRP1_9PEZI</name>
<dbReference type="OrthoDB" id="7464126at2759"/>
<evidence type="ECO:0000313" key="6">
    <source>
        <dbReference type="EMBL" id="KAF2398507.1"/>
    </source>
</evidence>
<dbReference type="Pfam" id="PF22939">
    <property type="entry name" value="WHD_GPIID"/>
    <property type="match status" value="1"/>
</dbReference>
<evidence type="ECO:0000259" key="4">
    <source>
        <dbReference type="Pfam" id="PF22939"/>
    </source>
</evidence>
<feature type="region of interest" description="Disordered" evidence="3">
    <location>
        <begin position="853"/>
        <end position="872"/>
    </location>
</feature>
<evidence type="ECO:0000313" key="7">
    <source>
        <dbReference type="Proteomes" id="UP000799640"/>
    </source>
</evidence>
<dbReference type="SMART" id="SM00248">
    <property type="entry name" value="ANK"/>
    <property type="match status" value="3"/>
</dbReference>
<dbReference type="InterPro" id="IPR036770">
    <property type="entry name" value="Ankyrin_rpt-contain_sf"/>
</dbReference>
<dbReference type="Pfam" id="PF24883">
    <property type="entry name" value="NPHP3_N"/>
    <property type="match status" value="1"/>
</dbReference>
<keyword evidence="7" id="KW-1185">Reference proteome</keyword>
<dbReference type="AlphaFoldDB" id="A0A6G1HRP1"/>
<sequence length="872" mass="96373">MPTALVRTRASAQARLADAVAAFERDLSDQEKAILRSSGTAPPEISDVMKLTATMDDIANKGKDGGGKCIGPRLVNFLQAVQQFAVVGDVIVGGSQNLIACGVWSIVRTALLMTVNISNYRDKLSTLFMNAGRSAPRYQSMALLYHRSALLQSHMSEYFLVVVDLCRWLLKFNKKTSLGRAASSLSASDLDKYQSGLEKWAQAIKEEVNFLGVEKIEQEAREGSQFRALFVRSRNLKREHANKLRLLDLCSKYDHVTTWKQTRVIGNTGLFNQTPEYSSWKHATVSSTLIFSGKLGSGKSVLLANIVDDLHLHGTGKDFTIAWFFCRHDISDSLKARTVIGSLARQLLKKKDVSNALQLLDEAVLALDSEDILGLLKGTHSSADKVYFVLDGLDECDAAERRELIGSLQVLQQAFPLLVCVAHKPEPIAALQHTLKTLSNPAVTPIPDDNPDIAAFIKAELERFRDPKQHLVRDPELIREIEDALLQGSQGMFLWAALQIGALHEMHTDHAIREALLDLPKDLSETFSRILEKYARSGKEYQRPILELVTVARQPLSTEQLDEALSVVPGDTNWDESKLLIDPIRTLSCCGSLLIVDEEEHTVRLIHHSVKQFLIDNFAATSSSDFVLDAETTMANIIITYLNYSIFETQIARTGGSLNVAASIPDHVLKSTLDYATGKRVQGWASKLLNLRSKSDVDLAGIMTTARYRHVEPIREHPFLLYARKYGRKHIICNTTMAKLIITTMAKLSLPSDISGFDWAQAALETAARSGNEIITELLLTLGSDPQHPNNDKRTLLHHASKSRNEAGVNMLLKVDAVVNPIDSFGQIPLHLASELGNVNTMELLLARGKSGANHADFQGNDSPASGREVQE</sequence>
<gene>
    <name evidence="6" type="ORF">EJ06DRAFT_544172</name>
</gene>
<proteinExistence type="predicted"/>
<evidence type="ECO:0000256" key="1">
    <source>
        <dbReference type="ARBA" id="ARBA00022737"/>
    </source>
</evidence>
<organism evidence="6 7">
    <name type="scientific">Trichodelitschia bisporula</name>
    <dbReference type="NCBI Taxonomy" id="703511"/>
    <lineage>
        <taxon>Eukaryota</taxon>
        <taxon>Fungi</taxon>
        <taxon>Dikarya</taxon>
        <taxon>Ascomycota</taxon>
        <taxon>Pezizomycotina</taxon>
        <taxon>Dothideomycetes</taxon>
        <taxon>Dothideomycetes incertae sedis</taxon>
        <taxon>Phaeotrichales</taxon>
        <taxon>Phaeotrichaceae</taxon>
        <taxon>Trichodelitschia</taxon>
    </lineage>
</organism>
<dbReference type="PROSITE" id="PS50088">
    <property type="entry name" value="ANK_REPEAT"/>
    <property type="match status" value="1"/>
</dbReference>
<reference evidence="6" key="1">
    <citation type="journal article" date="2020" name="Stud. Mycol.">
        <title>101 Dothideomycetes genomes: a test case for predicting lifestyles and emergence of pathogens.</title>
        <authorList>
            <person name="Haridas S."/>
            <person name="Albert R."/>
            <person name="Binder M."/>
            <person name="Bloem J."/>
            <person name="Labutti K."/>
            <person name="Salamov A."/>
            <person name="Andreopoulos B."/>
            <person name="Baker S."/>
            <person name="Barry K."/>
            <person name="Bills G."/>
            <person name="Bluhm B."/>
            <person name="Cannon C."/>
            <person name="Castanera R."/>
            <person name="Culley D."/>
            <person name="Daum C."/>
            <person name="Ezra D."/>
            <person name="Gonzalez J."/>
            <person name="Henrissat B."/>
            <person name="Kuo A."/>
            <person name="Liang C."/>
            <person name="Lipzen A."/>
            <person name="Lutzoni F."/>
            <person name="Magnuson J."/>
            <person name="Mondo S."/>
            <person name="Nolan M."/>
            <person name="Ohm R."/>
            <person name="Pangilinan J."/>
            <person name="Park H.-J."/>
            <person name="Ramirez L."/>
            <person name="Alfaro M."/>
            <person name="Sun H."/>
            <person name="Tritt A."/>
            <person name="Yoshinaga Y."/>
            <person name="Zwiers L.-H."/>
            <person name="Turgeon B."/>
            <person name="Goodwin S."/>
            <person name="Spatafora J."/>
            <person name="Crous P."/>
            <person name="Grigoriev I."/>
        </authorList>
    </citation>
    <scope>NUCLEOTIDE SEQUENCE</scope>
    <source>
        <strain evidence="6">CBS 262.69</strain>
    </source>
</reference>
<dbReference type="InterPro" id="IPR027417">
    <property type="entry name" value="P-loop_NTPase"/>
</dbReference>
<feature type="domain" description="GPI inositol-deacylase winged helix" evidence="4">
    <location>
        <begin position="536"/>
        <end position="628"/>
    </location>
</feature>
<evidence type="ECO:0000256" key="2">
    <source>
        <dbReference type="PROSITE-ProRule" id="PRU00023"/>
    </source>
</evidence>
<dbReference type="PANTHER" id="PTHR10039">
    <property type="entry name" value="AMELOGENIN"/>
    <property type="match status" value="1"/>
</dbReference>
<feature type="domain" description="Nephrocystin 3-like N-terminal" evidence="5">
    <location>
        <begin position="271"/>
        <end position="411"/>
    </location>
</feature>
<dbReference type="SUPFAM" id="SSF52540">
    <property type="entry name" value="P-loop containing nucleoside triphosphate hydrolases"/>
    <property type="match status" value="1"/>
</dbReference>
<dbReference type="InterPro" id="IPR056884">
    <property type="entry name" value="NPHP3-like_N"/>
</dbReference>
<dbReference type="InterPro" id="IPR054471">
    <property type="entry name" value="GPIID_WHD"/>
</dbReference>
<keyword evidence="1" id="KW-0677">Repeat</keyword>
<evidence type="ECO:0000256" key="3">
    <source>
        <dbReference type="SAM" id="MobiDB-lite"/>
    </source>
</evidence>
<dbReference type="Gene3D" id="1.25.40.20">
    <property type="entry name" value="Ankyrin repeat-containing domain"/>
    <property type="match status" value="1"/>
</dbReference>
<dbReference type="PROSITE" id="PS50297">
    <property type="entry name" value="ANK_REP_REGION"/>
    <property type="match status" value="1"/>
</dbReference>
<dbReference type="EMBL" id="ML996700">
    <property type="protein sequence ID" value="KAF2398507.1"/>
    <property type="molecule type" value="Genomic_DNA"/>
</dbReference>
<feature type="repeat" description="ANK" evidence="2">
    <location>
        <begin position="825"/>
        <end position="849"/>
    </location>
</feature>
<accession>A0A6G1HRP1</accession>
<evidence type="ECO:0000259" key="5">
    <source>
        <dbReference type="Pfam" id="PF24883"/>
    </source>
</evidence>
<dbReference type="SUPFAM" id="SSF48403">
    <property type="entry name" value="Ankyrin repeat"/>
    <property type="match status" value="1"/>
</dbReference>